<dbReference type="AlphaFoldDB" id="A0A834H1P1"/>
<evidence type="ECO:0000313" key="1">
    <source>
        <dbReference type="EMBL" id="KAF7143838.1"/>
    </source>
</evidence>
<gene>
    <name evidence="1" type="ORF">RHSIM_Rhsim05G0212600</name>
</gene>
<organism evidence="1 2">
    <name type="scientific">Rhododendron simsii</name>
    <name type="common">Sims's rhododendron</name>
    <dbReference type="NCBI Taxonomy" id="118357"/>
    <lineage>
        <taxon>Eukaryota</taxon>
        <taxon>Viridiplantae</taxon>
        <taxon>Streptophyta</taxon>
        <taxon>Embryophyta</taxon>
        <taxon>Tracheophyta</taxon>
        <taxon>Spermatophyta</taxon>
        <taxon>Magnoliopsida</taxon>
        <taxon>eudicotyledons</taxon>
        <taxon>Gunneridae</taxon>
        <taxon>Pentapetalae</taxon>
        <taxon>asterids</taxon>
        <taxon>Ericales</taxon>
        <taxon>Ericaceae</taxon>
        <taxon>Ericoideae</taxon>
        <taxon>Rhodoreae</taxon>
        <taxon>Rhododendron</taxon>
    </lineage>
</organism>
<evidence type="ECO:0000313" key="2">
    <source>
        <dbReference type="Proteomes" id="UP000626092"/>
    </source>
</evidence>
<reference evidence="1" key="1">
    <citation type="submission" date="2019-11" db="EMBL/GenBank/DDBJ databases">
        <authorList>
            <person name="Liu Y."/>
            <person name="Hou J."/>
            <person name="Li T.-Q."/>
            <person name="Guan C.-H."/>
            <person name="Wu X."/>
            <person name="Wu H.-Z."/>
            <person name="Ling F."/>
            <person name="Zhang R."/>
            <person name="Shi X.-G."/>
            <person name="Ren J.-P."/>
            <person name="Chen E.-F."/>
            <person name="Sun J.-M."/>
        </authorList>
    </citation>
    <scope>NUCLEOTIDE SEQUENCE</scope>
    <source>
        <strain evidence="1">Adult_tree_wgs_1</strain>
        <tissue evidence="1">Leaves</tissue>
    </source>
</reference>
<dbReference type="Proteomes" id="UP000626092">
    <property type="component" value="Unassembled WGS sequence"/>
</dbReference>
<comment type="caution">
    <text evidence="1">The sequence shown here is derived from an EMBL/GenBank/DDBJ whole genome shotgun (WGS) entry which is preliminary data.</text>
</comment>
<proteinExistence type="predicted"/>
<accession>A0A834H1P1</accession>
<sequence length="147" mass="16958">MFSQGLFNASSIEDLFDAVSIEDLVERFLKIESKNSMMFRLKNSMICVLTRYSDDCKECRSTDFRFCSSTLKSQPLTDSEISLVVALLDFIVYSADCMVNPDYMNNWISGLTPQATFEQTEVSMFSWWIIHLLFDELCWDALSYISA</sequence>
<keyword evidence="2" id="KW-1185">Reference proteome</keyword>
<name>A0A834H1P1_RHOSS</name>
<protein>
    <submittedName>
        <fullName evidence="1">Uncharacterized protein</fullName>
    </submittedName>
</protein>
<dbReference type="EMBL" id="WJXA01000005">
    <property type="protein sequence ID" value="KAF7143838.1"/>
    <property type="molecule type" value="Genomic_DNA"/>
</dbReference>